<dbReference type="EMBL" id="JAHGAV010000159">
    <property type="protein sequence ID" value="KAG6930009.1"/>
    <property type="molecule type" value="Genomic_DNA"/>
</dbReference>
<evidence type="ECO:0000256" key="1">
    <source>
        <dbReference type="ARBA" id="ARBA00037957"/>
    </source>
</evidence>
<proteinExistence type="inferred from homology"/>
<reference evidence="3 4" key="1">
    <citation type="journal article" date="2020" name="G3 (Bethesda)">
        <title>Draft Genome of the Common Snapping Turtle, Chelydra serpentina, a Model for Phenotypic Plasticity in Reptiles.</title>
        <authorList>
            <person name="Das D."/>
            <person name="Singh S.K."/>
            <person name="Bierstedt J."/>
            <person name="Erickson A."/>
            <person name="Galli G.L.J."/>
            <person name="Crossley D.A. 2nd"/>
            <person name="Rhen T."/>
        </authorList>
    </citation>
    <scope>NUCLEOTIDE SEQUENCE [LARGE SCALE GENOMIC DNA]</scope>
    <source>
        <strain evidence="3">KW</strain>
    </source>
</reference>
<organism evidence="3 4">
    <name type="scientific">Chelydra serpentina</name>
    <name type="common">Snapping turtle</name>
    <name type="synonym">Testudo serpentina</name>
    <dbReference type="NCBI Taxonomy" id="8475"/>
    <lineage>
        <taxon>Eukaryota</taxon>
        <taxon>Metazoa</taxon>
        <taxon>Chordata</taxon>
        <taxon>Craniata</taxon>
        <taxon>Vertebrata</taxon>
        <taxon>Euteleostomi</taxon>
        <taxon>Archelosauria</taxon>
        <taxon>Testudinata</taxon>
        <taxon>Testudines</taxon>
        <taxon>Cryptodira</taxon>
        <taxon>Durocryptodira</taxon>
        <taxon>Americhelydia</taxon>
        <taxon>Chelydroidea</taxon>
        <taxon>Chelydridae</taxon>
        <taxon>Chelydra</taxon>
    </lineage>
</organism>
<feature type="non-terminal residue" evidence="3">
    <location>
        <position position="484"/>
    </location>
</feature>
<dbReference type="Proteomes" id="UP000765507">
    <property type="component" value="Unassembled WGS sequence"/>
</dbReference>
<dbReference type="PANTHER" id="PTHR14469:SF0">
    <property type="entry name" value="FAMILY WITH SEQUENCE SIMILARITY 113"/>
    <property type="match status" value="1"/>
</dbReference>
<evidence type="ECO:0000313" key="4">
    <source>
        <dbReference type="Proteomes" id="UP000765507"/>
    </source>
</evidence>
<dbReference type="OrthoDB" id="9975373at2759"/>
<dbReference type="SUPFAM" id="SSF52266">
    <property type="entry name" value="SGNH hydrolase"/>
    <property type="match status" value="1"/>
</dbReference>
<keyword evidence="4" id="KW-1185">Reference proteome</keyword>
<evidence type="ECO:0000256" key="2">
    <source>
        <dbReference type="SAM" id="MobiDB-lite"/>
    </source>
</evidence>
<dbReference type="Gene3D" id="3.40.50.1110">
    <property type="entry name" value="SGNH hydrolase"/>
    <property type="match status" value="1"/>
</dbReference>
<dbReference type="PANTHER" id="PTHR14469">
    <property type="entry name" value="SARCOMA ANTIGEN NY-SAR-23"/>
    <property type="match status" value="1"/>
</dbReference>
<name>A0A8T1SM29_CHESE</name>
<dbReference type="InterPro" id="IPR036514">
    <property type="entry name" value="SGNH_hydro_sf"/>
</dbReference>
<comment type="caution">
    <text evidence="3">The sequence shown here is derived from an EMBL/GenBank/DDBJ whole genome shotgun (WGS) entry which is preliminary data.</text>
</comment>
<gene>
    <name evidence="3" type="primary">PCED1A</name>
    <name evidence="3" type="ORF">G0U57_004448</name>
</gene>
<feature type="region of interest" description="Disordered" evidence="2">
    <location>
        <begin position="437"/>
        <end position="484"/>
    </location>
</feature>
<accession>A0A8T1SM29</accession>
<evidence type="ECO:0000313" key="3">
    <source>
        <dbReference type="EMBL" id="KAG6930009.1"/>
    </source>
</evidence>
<feature type="region of interest" description="Disordered" evidence="2">
    <location>
        <begin position="1"/>
        <end position="22"/>
    </location>
</feature>
<sequence>RARPGQTQAAEEDAGRPGWLPSHAPRGLGAGAAWGRTLPAGELPPAGAMVTFFTHEVQQLLHNKFVVIVGDSIQRAVYKDLVLLLQKDALLSQSQLKAKGELSFENDRLVEGGVLGELTNGTNYREVRQYRSDHHLVRFYFVTRVYSDYVESILADFQVGPQPDVVIINSCLWDVSRYGPKSMKEYRVNLEKAFNRLDKVLPHACLLVWNMTMPVGHKIIGGFLIPGLQHRGKKLPHHVIEGNFYGAVLASSHHFDVLDLHYYFRFDGHHRSGDGVHWDRAVHRRITHLLLAHVADAWGVEIPEKRPQDGCFQAHALEWGSQPAPCPVPHAAPPCPWGPEWDNGCLSWTPQPSARPPPPPPPQPPIDFCCPSKDPVFQQDSPFLPSHAGPGVPLSGYISFDNCPGFSTKGPGSGFPAFWGAPYAPPGPGPFPGFSGNPAPGFPPHPQSLTGRGRGGRAHGFVMRRQPVRWRPGTPYNRPHYSGY</sequence>
<dbReference type="AlphaFoldDB" id="A0A8T1SM29"/>
<protein>
    <submittedName>
        <fullName evidence="3">PC-esterase domain containing 1A</fullName>
    </submittedName>
</protein>
<comment type="similarity">
    <text evidence="1">Belongs to the PC-esterase family.</text>
</comment>